<sequence>MFGYVTILEPELKVKDFRRYKSFYCGLCQELRERYGHLGQLTLTYDMTFAILLLTSLYEPEIHAEEIRCKVHPVKKQQILQDVFTGYGADMNLILAYYHLKDDWVDEKKISGFLGTCALRRRVRKVIRRYPRQCRVIQKELKNLADCEKRNVMELDEPAGCFGRLMAELMVWKKDHWEETLRALGFFLGKFIYIMDAYDDLKKDRKEGNYNPLRSICGEQDFHERCREMLCMMIAECTAQFEKLPCIQDIDILRNILYDGVWNKFRKIERERQKSEDESE</sequence>
<organism evidence="1 2">
    <name type="scientific">Mordavella massiliensis</name>
    <dbReference type="NCBI Taxonomy" id="1871024"/>
    <lineage>
        <taxon>Bacteria</taxon>
        <taxon>Bacillati</taxon>
        <taxon>Bacillota</taxon>
        <taxon>Clostridia</taxon>
        <taxon>Eubacteriales</taxon>
        <taxon>Clostridiaceae</taxon>
        <taxon>Mordavella</taxon>
    </lineage>
</organism>
<proteinExistence type="predicted"/>
<keyword evidence="2" id="KW-1185">Reference proteome</keyword>
<dbReference type="Proteomes" id="UP000713880">
    <property type="component" value="Unassembled WGS sequence"/>
</dbReference>
<dbReference type="AlphaFoldDB" id="A0A939B9Q7"/>
<dbReference type="RefSeq" id="WP_204908021.1">
    <property type="nucleotide sequence ID" value="NZ_JACJLV010000005.1"/>
</dbReference>
<dbReference type="Pfam" id="PF18937">
    <property type="entry name" value="DUF5685"/>
    <property type="match status" value="1"/>
</dbReference>
<evidence type="ECO:0000313" key="2">
    <source>
        <dbReference type="Proteomes" id="UP000713880"/>
    </source>
</evidence>
<protein>
    <submittedName>
        <fullName evidence="1">Uncharacterized protein</fullName>
    </submittedName>
</protein>
<dbReference type="InterPro" id="IPR043740">
    <property type="entry name" value="DUF5685"/>
</dbReference>
<name>A0A939B9Q7_9CLOT</name>
<dbReference type="EMBL" id="JACJLV010000005">
    <property type="protein sequence ID" value="MBM6825953.1"/>
    <property type="molecule type" value="Genomic_DNA"/>
</dbReference>
<gene>
    <name evidence="1" type="ORF">H6A13_02385</name>
</gene>
<evidence type="ECO:0000313" key="1">
    <source>
        <dbReference type="EMBL" id="MBM6825953.1"/>
    </source>
</evidence>
<accession>A0A939B9Q7</accession>
<comment type="caution">
    <text evidence="1">The sequence shown here is derived from an EMBL/GenBank/DDBJ whole genome shotgun (WGS) entry which is preliminary data.</text>
</comment>
<reference evidence="1" key="2">
    <citation type="journal article" date="2021" name="Sci. Rep.">
        <title>The distribution of antibiotic resistance genes in chicken gut microbiota commensals.</title>
        <authorList>
            <person name="Juricova H."/>
            <person name="Matiasovicova J."/>
            <person name="Kubasova T."/>
            <person name="Cejkova D."/>
            <person name="Rychlik I."/>
        </authorList>
    </citation>
    <scope>NUCLEOTIDE SEQUENCE</scope>
    <source>
        <strain evidence="1">An420c</strain>
    </source>
</reference>
<reference evidence="1" key="1">
    <citation type="submission" date="2020-08" db="EMBL/GenBank/DDBJ databases">
        <authorList>
            <person name="Cejkova D."/>
            <person name="Kubasova T."/>
            <person name="Jahodarova E."/>
            <person name="Rychlik I."/>
        </authorList>
    </citation>
    <scope>NUCLEOTIDE SEQUENCE</scope>
    <source>
        <strain evidence="1">An420c</strain>
    </source>
</reference>